<dbReference type="InterPro" id="IPR002156">
    <property type="entry name" value="RNaseH_domain"/>
</dbReference>
<proteinExistence type="predicted"/>
<feature type="domain" description="RNase H type-1" evidence="2">
    <location>
        <begin position="121"/>
        <end position="232"/>
    </location>
</feature>
<dbReference type="OrthoDB" id="126704at2759"/>
<sequence>MACAILGQAYNEKILPAEKDVIAIMRVLDVFANLVRGCQINIYMRYSVLSWLLKSKSADGRFHKVQSDVDGLAAIMGAGITPCEHLDELAESLIPLKGRVKLQPVISVEILEADFDGYVLSFDGATKTSTVRAVVDVSSGNSPVVTAQGFVLEDVTVNDAEYHSLLKGLIMVAERDILDVVVVGDSRIVIQQVQGLINCNQPNLQRRLAEYGVLREKFKSVRLVHVKREYNQTLALGESWPVTDPTVITLLECLPSIPEKLMKPVVVLDPVLDPDANDDPTRETPPGEPVKIQPGSESAPLPTQA</sequence>
<dbReference type="Gene3D" id="3.30.420.10">
    <property type="entry name" value="Ribonuclease H-like superfamily/Ribonuclease H"/>
    <property type="match status" value="1"/>
</dbReference>
<dbReference type="Proteomes" id="UP000198211">
    <property type="component" value="Unassembled WGS sequence"/>
</dbReference>
<protein>
    <recommendedName>
        <fullName evidence="2">RNase H type-1 domain-containing protein</fullName>
    </recommendedName>
</protein>
<name>A0A225USL1_9STRA</name>
<dbReference type="InterPro" id="IPR036397">
    <property type="entry name" value="RNaseH_sf"/>
</dbReference>
<evidence type="ECO:0000259" key="2">
    <source>
        <dbReference type="Pfam" id="PF13456"/>
    </source>
</evidence>
<dbReference type="GO" id="GO:0003676">
    <property type="term" value="F:nucleic acid binding"/>
    <property type="evidence" value="ECO:0007669"/>
    <property type="project" value="InterPro"/>
</dbReference>
<dbReference type="EMBL" id="NBNE01012201">
    <property type="protein sequence ID" value="OWY96010.1"/>
    <property type="molecule type" value="Genomic_DNA"/>
</dbReference>
<dbReference type="Pfam" id="PF13456">
    <property type="entry name" value="RVT_3"/>
    <property type="match status" value="1"/>
</dbReference>
<dbReference type="InterPro" id="IPR012337">
    <property type="entry name" value="RNaseH-like_sf"/>
</dbReference>
<dbReference type="GO" id="GO:0004523">
    <property type="term" value="F:RNA-DNA hybrid ribonuclease activity"/>
    <property type="evidence" value="ECO:0007669"/>
    <property type="project" value="InterPro"/>
</dbReference>
<dbReference type="AlphaFoldDB" id="A0A225USL1"/>
<organism evidence="3 4">
    <name type="scientific">Phytophthora megakarya</name>
    <dbReference type="NCBI Taxonomy" id="4795"/>
    <lineage>
        <taxon>Eukaryota</taxon>
        <taxon>Sar</taxon>
        <taxon>Stramenopiles</taxon>
        <taxon>Oomycota</taxon>
        <taxon>Peronosporomycetes</taxon>
        <taxon>Peronosporales</taxon>
        <taxon>Peronosporaceae</taxon>
        <taxon>Phytophthora</taxon>
    </lineage>
</organism>
<dbReference type="SUPFAM" id="SSF53098">
    <property type="entry name" value="Ribonuclease H-like"/>
    <property type="match status" value="1"/>
</dbReference>
<evidence type="ECO:0000313" key="3">
    <source>
        <dbReference type="EMBL" id="OWY96010.1"/>
    </source>
</evidence>
<accession>A0A225USL1</accession>
<gene>
    <name evidence="3" type="ORF">PHMEG_00033836</name>
</gene>
<feature type="region of interest" description="Disordered" evidence="1">
    <location>
        <begin position="272"/>
        <end position="305"/>
    </location>
</feature>
<evidence type="ECO:0000256" key="1">
    <source>
        <dbReference type="SAM" id="MobiDB-lite"/>
    </source>
</evidence>
<reference evidence="4" key="1">
    <citation type="submission" date="2017-03" db="EMBL/GenBank/DDBJ databases">
        <title>Phytopthora megakarya and P. palmivora, two closely related causual agents of cacao black pod achieved similar genome size and gene model numbers by different mechanisms.</title>
        <authorList>
            <person name="Ali S."/>
            <person name="Shao J."/>
            <person name="Larry D.J."/>
            <person name="Kronmiller B."/>
            <person name="Shen D."/>
            <person name="Strem M.D."/>
            <person name="Melnick R.L."/>
            <person name="Guiltinan M.J."/>
            <person name="Tyler B.M."/>
            <person name="Meinhardt L.W."/>
            <person name="Bailey B.A."/>
        </authorList>
    </citation>
    <scope>NUCLEOTIDE SEQUENCE [LARGE SCALE GENOMIC DNA]</scope>
    <source>
        <strain evidence="4">zdho120</strain>
    </source>
</reference>
<comment type="caution">
    <text evidence="3">The sequence shown here is derived from an EMBL/GenBank/DDBJ whole genome shotgun (WGS) entry which is preliminary data.</text>
</comment>
<evidence type="ECO:0000313" key="4">
    <source>
        <dbReference type="Proteomes" id="UP000198211"/>
    </source>
</evidence>
<keyword evidence="4" id="KW-1185">Reference proteome</keyword>